<dbReference type="Proteomes" id="UP000029868">
    <property type="component" value="Unassembled WGS sequence"/>
</dbReference>
<keyword evidence="3 6" id="KW-0812">Transmembrane</keyword>
<feature type="transmembrane region" description="Helical" evidence="6">
    <location>
        <begin position="59"/>
        <end position="80"/>
    </location>
</feature>
<accession>A0A099KQB1</accession>
<dbReference type="PATRIC" id="fig|28229.3.peg.2734"/>
<name>A0A099KQB1_COLPS</name>
<evidence type="ECO:0000256" key="2">
    <source>
        <dbReference type="ARBA" id="ARBA00022475"/>
    </source>
</evidence>
<dbReference type="EMBL" id="JQEC01000039">
    <property type="protein sequence ID" value="KGJ91858.1"/>
    <property type="molecule type" value="Genomic_DNA"/>
</dbReference>
<keyword evidence="5 6" id="KW-0472">Membrane</keyword>
<dbReference type="GO" id="GO:0005886">
    <property type="term" value="C:plasma membrane"/>
    <property type="evidence" value="ECO:0007669"/>
    <property type="project" value="UniProtKB-SubCell"/>
</dbReference>
<comment type="caution">
    <text evidence="7">The sequence shown here is derived from an EMBL/GenBank/DDBJ whole genome shotgun (WGS) entry which is preliminary data.</text>
</comment>
<evidence type="ECO:0000256" key="3">
    <source>
        <dbReference type="ARBA" id="ARBA00022692"/>
    </source>
</evidence>
<dbReference type="Pfam" id="PF03788">
    <property type="entry name" value="LrgA"/>
    <property type="match status" value="1"/>
</dbReference>
<gene>
    <name evidence="7" type="ORF">GAB14E_3015</name>
</gene>
<dbReference type="PANTHER" id="PTHR33931">
    <property type="entry name" value="HOLIN-LIKE PROTEIN CIDA-RELATED"/>
    <property type="match status" value="1"/>
</dbReference>
<dbReference type="AlphaFoldDB" id="A0A099KQB1"/>
<evidence type="ECO:0000313" key="8">
    <source>
        <dbReference type="Proteomes" id="UP000029868"/>
    </source>
</evidence>
<dbReference type="OrthoDB" id="385012at2"/>
<feature type="transmembrane region" description="Helical" evidence="6">
    <location>
        <begin position="86"/>
        <end position="106"/>
    </location>
</feature>
<evidence type="ECO:0000256" key="5">
    <source>
        <dbReference type="ARBA" id="ARBA00023136"/>
    </source>
</evidence>
<protein>
    <submittedName>
        <fullName evidence="7">LrgA family protein</fullName>
    </submittedName>
</protein>
<reference evidence="7 8" key="1">
    <citation type="submission" date="2014-08" db="EMBL/GenBank/DDBJ databases">
        <title>Genomic and Phenotypic Diversity of Colwellia psychrerythraea strains from Disparate Marine Basins.</title>
        <authorList>
            <person name="Techtmann S.M."/>
            <person name="Stelling S.C."/>
            <person name="Utturkar S.M."/>
            <person name="Alshibli N."/>
            <person name="Harris A."/>
            <person name="Brown S.D."/>
            <person name="Hazen T.C."/>
        </authorList>
    </citation>
    <scope>NUCLEOTIDE SEQUENCE [LARGE SCALE GENOMIC DNA]</scope>
    <source>
        <strain evidence="7 8">GAB14E</strain>
    </source>
</reference>
<dbReference type="RefSeq" id="WP_052093746.1">
    <property type="nucleotide sequence ID" value="NZ_JQEC01000039.1"/>
</dbReference>
<sequence length="127" mass="14109">MKNVLYTLFAISISLLLGKLANHLLAGLPASLYGMVIYAIFLQLNWFSAKKVSTTNQWLVRHMGVCFVPAGVGIINHFQLIQNHGIALIFIIFSSTFILLTVIGFLSERFLIRSIPADESLSDQAKL</sequence>
<dbReference type="PANTHER" id="PTHR33931:SF2">
    <property type="entry name" value="HOLIN-LIKE PROTEIN CIDA"/>
    <property type="match status" value="1"/>
</dbReference>
<evidence type="ECO:0000256" key="4">
    <source>
        <dbReference type="ARBA" id="ARBA00022989"/>
    </source>
</evidence>
<evidence type="ECO:0000313" key="7">
    <source>
        <dbReference type="EMBL" id="KGJ91858.1"/>
    </source>
</evidence>
<keyword evidence="4 6" id="KW-1133">Transmembrane helix</keyword>
<proteinExistence type="predicted"/>
<evidence type="ECO:0000256" key="6">
    <source>
        <dbReference type="SAM" id="Phobius"/>
    </source>
</evidence>
<comment type="subcellular location">
    <subcellularLocation>
        <location evidence="1">Cell membrane</location>
        <topology evidence="1">Multi-pass membrane protein</topology>
    </subcellularLocation>
</comment>
<organism evidence="7 8">
    <name type="scientific">Colwellia psychrerythraea</name>
    <name type="common">Vibrio psychroerythus</name>
    <dbReference type="NCBI Taxonomy" id="28229"/>
    <lineage>
        <taxon>Bacteria</taxon>
        <taxon>Pseudomonadati</taxon>
        <taxon>Pseudomonadota</taxon>
        <taxon>Gammaproteobacteria</taxon>
        <taxon>Alteromonadales</taxon>
        <taxon>Colwelliaceae</taxon>
        <taxon>Colwellia</taxon>
    </lineage>
</organism>
<dbReference type="InterPro" id="IPR005538">
    <property type="entry name" value="LrgA/CidA"/>
</dbReference>
<feature type="transmembrane region" description="Helical" evidence="6">
    <location>
        <begin position="31"/>
        <end position="47"/>
    </location>
</feature>
<evidence type="ECO:0000256" key="1">
    <source>
        <dbReference type="ARBA" id="ARBA00004651"/>
    </source>
</evidence>
<keyword evidence="2" id="KW-1003">Cell membrane</keyword>